<dbReference type="EMBL" id="BLAL01000054">
    <property type="protein sequence ID" value="GES81285.1"/>
    <property type="molecule type" value="Genomic_DNA"/>
</dbReference>
<protein>
    <submittedName>
        <fullName evidence="2">Uncharacterized protein</fullName>
    </submittedName>
</protein>
<dbReference type="OrthoDB" id="440424at2759"/>
<evidence type="ECO:0000313" key="2">
    <source>
        <dbReference type="EMBL" id="GBB89134.1"/>
    </source>
</evidence>
<accession>A0A2Z6QV78</accession>
<keyword evidence="4" id="KW-1185">Reference proteome</keyword>
<reference evidence="3" key="2">
    <citation type="submission" date="2019-10" db="EMBL/GenBank/DDBJ databases">
        <title>Conservation and host-specific expression of non-tandemly repeated heterogenous ribosome RNA gene in arbuscular mycorrhizal fungi.</title>
        <authorList>
            <person name="Maeda T."/>
            <person name="Kobayashi Y."/>
            <person name="Nakagawa T."/>
            <person name="Ezawa T."/>
            <person name="Yamaguchi K."/>
            <person name="Bino T."/>
            <person name="Nishimoto Y."/>
            <person name="Shigenobu S."/>
            <person name="Kawaguchi M."/>
        </authorList>
    </citation>
    <scope>NUCLEOTIDE SEQUENCE</scope>
    <source>
        <strain evidence="3">HR1</strain>
    </source>
</reference>
<evidence type="ECO:0000313" key="3">
    <source>
        <dbReference type="EMBL" id="GES81285.1"/>
    </source>
</evidence>
<feature type="compositionally biased region" description="Polar residues" evidence="1">
    <location>
        <begin position="37"/>
        <end position="63"/>
    </location>
</feature>
<dbReference type="Gene3D" id="6.10.110.10">
    <property type="match status" value="1"/>
</dbReference>
<reference evidence="2 4" key="1">
    <citation type="submission" date="2017-11" db="EMBL/GenBank/DDBJ databases">
        <title>The genome of Rhizophagus clarus HR1 reveals common genetic basis of auxotrophy among arbuscular mycorrhizal fungi.</title>
        <authorList>
            <person name="Kobayashi Y."/>
        </authorList>
    </citation>
    <scope>NUCLEOTIDE SEQUENCE [LARGE SCALE GENOMIC DNA]</scope>
    <source>
        <strain evidence="2 4">HR1</strain>
    </source>
</reference>
<evidence type="ECO:0000313" key="4">
    <source>
        <dbReference type="Proteomes" id="UP000247702"/>
    </source>
</evidence>
<dbReference type="EMBL" id="BEXD01000648">
    <property type="protein sequence ID" value="GBB89134.1"/>
    <property type="molecule type" value="Genomic_DNA"/>
</dbReference>
<feature type="region of interest" description="Disordered" evidence="1">
    <location>
        <begin position="1"/>
        <end position="63"/>
    </location>
</feature>
<dbReference type="InterPro" id="IPR038213">
    <property type="entry name" value="IFI6/IFI27-like_sf"/>
</dbReference>
<dbReference type="Proteomes" id="UP000247702">
    <property type="component" value="Unassembled WGS sequence"/>
</dbReference>
<dbReference type="Proteomes" id="UP000615446">
    <property type="component" value="Unassembled WGS sequence"/>
</dbReference>
<proteinExistence type="predicted"/>
<organism evidence="2 4">
    <name type="scientific">Rhizophagus clarus</name>
    <dbReference type="NCBI Taxonomy" id="94130"/>
    <lineage>
        <taxon>Eukaryota</taxon>
        <taxon>Fungi</taxon>
        <taxon>Fungi incertae sedis</taxon>
        <taxon>Mucoromycota</taxon>
        <taxon>Glomeromycotina</taxon>
        <taxon>Glomeromycetes</taxon>
        <taxon>Glomerales</taxon>
        <taxon>Glomeraceae</taxon>
        <taxon>Rhizophagus</taxon>
    </lineage>
</organism>
<sequence>MSSSISFTPLDHSDDQQLAKPIVDNNDNDIIPGSSELELSTDNTKVNSNSQENSDSTIDAETSTTASKKVYKKKPVVDSNYILFGYVPNYKIPIINVPISYPIDVISNKVRYITSKFGFGEKGIAKKSIASRLQSFIYGGKIPKQSVFSYIQSFSSKKTAENEVGIEQQKQSI</sequence>
<gene>
    <name evidence="3" type="ORF">RCL2_000853600</name>
    <name evidence="2" type="ORF">RclHR1_15810005</name>
</gene>
<name>A0A2Z6QV78_9GLOM</name>
<evidence type="ECO:0000256" key="1">
    <source>
        <dbReference type="SAM" id="MobiDB-lite"/>
    </source>
</evidence>
<comment type="caution">
    <text evidence="2">The sequence shown here is derived from an EMBL/GenBank/DDBJ whole genome shotgun (WGS) entry which is preliminary data.</text>
</comment>
<dbReference type="AlphaFoldDB" id="A0A2Z6QV78"/>